<dbReference type="InterPro" id="IPR029061">
    <property type="entry name" value="THDP-binding"/>
</dbReference>
<dbReference type="PANTHER" id="PTHR43380:SF1">
    <property type="entry name" value="2-OXOISOVALERATE DEHYDROGENASE SUBUNIT ALPHA, MITOCHONDRIAL"/>
    <property type="match status" value="1"/>
</dbReference>
<evidence type="ECO:0000256" key="3">
    <source>
        <dbReference type="ARBA" id="ARBA00008646"/>
    </source>
</evidence>
<evidence type="ECO:0000256" key="6">
    <source>
        <dbReference type="ARBA" id="ARBA00022958"/>
    </source>
</evidence>
<evidence type="ECO:0000259" key="10">
    <source>
        <dbReference type="Pfam" id="PF00676"/>
    </source>
</evidence>
<evidence type="ECO:0000256" key="7">
    <source>
        <dbReference type="ARBA" id="ARBA00023002"/>
    </source>
</evidence>
<evidence type="ECO:0000256" key="2">
    <source>
        <dbReference type="ARBA" id="ARBA00004305"/>
    </source>
</evidence>
<reference evidence="12" key="1">
    <citation type="journal article" date="2011" name="Genome Res.">
        <title>Phylogeny-wide analysis of social amoeba genomes highlights ancient origins for complex intercellular communication.</title>
        <authorList>
            <person name="Heidel A.J."/>
            <person name="Lawal H.M."/>
            <person name="Felder M."/>
            <person name="Schilde C."/>
            <person name="Helps N.R."/>
            <person name="Tunggal B."/>
            <person name="Rivero F."/>
            <person name="John U."/>
            <person name="Schleicher M."/>
            <person name="Eichinger L."/>
            <person name="Platzer M."/>
            <person name="Noegel A.A."/>
            <person name="Schaap P."/>
            <person name="Gloeckner G."/>
        </authorList>
    </citation>
    <scope>NUCLEOTIDE SEQUENCE [LARGE SCALE GENOMIC DNA]</scope>
    <source>
        <strain evidence="12">SH3</strain>
    </source>
</reference>
<keyword evidence="6" id="KW-0630">Potassium</keyword>
<accession>F4PWL2</accession>
<dbReference type="AlphaFoldDB" id="F4PWL2"/>
<gene>
    <name evidence="11" type="primary">bkdA</name>
    <name evidence="11" type="ORF">DFA_07500</name>
</gene>
<dbReference type="STRING" id="1054147.F4PWL2"/>
<keyword evidence="5" id="KW-0809">Transit peptide</keyword>
<dbReference type="GO" id="GO:0003863">
    <property type="term" value="F:branched-chain 2-oxo acid dehydrogenase activity"/>
    <property type="evidence" value="ECO:0007669"/>
    <property type="project" value="UniProtKB-EC"/>
</dbReference>
<feature type="domain" description="Dehydrogenase E1 component" evidence="10">
    <location>
        <begin position="91"/>
        <end position="391"/>
    </location>
</feature>
<keyword evidence="4" id="KW-0479">Metal-binding</keyword>
<dbReference type="InterPro" id="IPR001017">
    <property type="entry name" value="DH_E1"/>
</dbReference>
<evidence type="ECO:0000256" key="1">
    <source>
        <dbReference type="ARBA" id="ARBA00001964"/>
    </source>
</evidence>
<dbReference type="EMBL" id="GL883013">
    <property type="protein sequence ID" value="EGG20376.1"/>
    <property type="molecule type" value="Genomic_DNA"/>
</dbReference>
<dbReference type="PANTHER" id="PTHR43380">
    <property type="entry name" value="2-OXOISOVALERATE DEHYDROGENASE SUBUNIT ALPHA, MITOCHONDRIAL"/>
    <property type="match status" value="1"/>
</dbReference>
<dbReference type="SUPFAM" id="SSF52518">
    <property type="entry name" value="Thiamin diphosphate-binding fold (THDP-binding)"/>
    <property type="match status" value="1"/>
</dbReference>
<evidence type="ECO:0000256" key="4">
    <source>
        <dbReference type="ARBA" id="ARBA00022723"/>
    </source>
</evidence>
<dbReference type="FunFam" id="3.40.50.970:FF:000015">
    <property type="entry name" value="2-oxoisovalerate dehydrogenase subunit alpha"/>
    <property type="match status" value="1"/>
</dbReference>
<dbReference type="InterPro" id="IPR050771">
    <property type="entry name" value="Alpha-ketoacid_DH_E1_comp"/>
</dbReference>
<sequence>MNSLRHFASKVRFTPSTSTLLNRSFKPTTSFNRNFSSAVVEEDDKYEVTNQLEFQTLKHYIPVYTVMNQEGEVNPPSADPNFSKDEVTKMYKMMLTLNTMDNILYDVQRQGRISFYMTSFGEEAIHIGSAAALDLKDTVFAQYRESGVLMWRGFSIEQIVNQCCSNEFDLGKGRQMPVHYGSKEINVQTISSPLTTQLPQAVGAAYAQKLMGEKACTIVYFGEGAASEGDFHAAMNFAATLQSPTIFFCRNNKWAISTPSHEQYRGDGIAGRGPNGYGIATIRVDGNDIWAVYNATKKAREMAVEQGQPVLIEAMTYRVGHHSTSDDSSRYRTLEEINFWKEKRNPMHRLRQYMLKRNWWTEDQDKEVVSSVRSQVRESLMRAEKQKKPAISELFTDVYDVPTKNLLEQKAELFEHLKLYPDEYPIDQYAQDK</sequence>
<keyword evidence="7 9" id="KW-0560">Oxidoreductase</keyword>
<evidence type="ECO:0000256" key="5">
    <source>
        <dbReference type="ARBA" id="ARBA00022946"/>
    </source>
</evidence>
<keyword evidence="12" id="KW-1185">Reference proteome</keyword>
<comment type="cofactor">
    <cofactor evidence="1 9">
        <name>thiamine diphosphate</name>
        <dbReference type="ChEBI" id="CHEBI:58937"/>
    </cofactor>
</comment>
<dbReference type="GO" id="GO:0009083">
    <property type="term" value="P:branched-chain amino acid catabolic process"/>
    <property type="evidence" value="ECO:0007669"/>
    <property type="project" value="TreeGrafter"/>
</dbReference>
<dbReference type="OMA" id="GMFRGVN"/>
<keyword evidence="8" id="KW-0496">Mitochondrion</keyword>
<keyword evidence="9" id="KW-0786">Thiamine pyrophosphate</keyword>
<dbReference type="CDD" id="cd02000">
    <property type="entry name" value="TPP_E1_PDC_ADC_BCADC"/>
    <property type="match status" value="1"/>
</dbReference>
<name>F4PWL2_CACFS</name>
<dbReference type="Pfam" id="PF00676">
    <property type="entry name" value="E1_dh"/>
    <property type="match status" value="1"/>
</dbReference>
<dbReference type="GO" id="GO:0005759">
    <property type="term" value="C:mitochondrial matrix"/>
    <property type="evidence" value="ECO:0007669"/>
    <property type="project" value="UniProtKB-SubCell"/>
</dbReference>
<comment type="similarity">
    <text evidence="3 9">Belongs to the BCKDHA family.</text>
</comment>
<comment type="subcellular location">
    <subcellularLocation>
        <location evidence="2">Mitochondrion matrix</location>
    </subcellularLocation>
</comment>
<proteinExistence type="inferred from homology"/>
<protein>
    <recommendedName>
        <fullName evidence="9">2-oxoisovalerate dehydrogenase subunit alpha</fullName>
        <ecNumber evidence="9">1.2.4.4</ecNumber>
    </recommendedName>
    <alternativeName>
        <fullName evidence="9">Branched-chain alpha-keto acid dehydrogenase E1 component alpha chain</fullName>
    </alternativeName>
</protein>
<dbReference type="OrthoDB" id="3845at2759"/>
<dbReference type="GO" id="GO:0046872">
    <property type="term" value="F:metal ion binding"/>
    <property type="evidence" value="ECO:0007669"/>
    <property type="project" value="UniProtKB-KW"/>
</dbReference>
<evidence type="ECO:0000256" key="9">
    <source>
        <dbReference type="RuleBase" id="RU365014"/>
    </source>
</evidence>
<comment type="function">
    <text evidence="9">The branched-chain alpha-keto dehydrogenase complex catalyzes the overall conversion of alpha-keto acids to acyl-CoA and CO(2). It contains multiple copies of three enzymatic components: branched-chain alpha-keto acid decarboxylase (E1), lipoamide acyltransferase (E2) and lipoamide dehydrogenase (E3).</text>
</comment>
<dbReference type="GeneID" id="14872173"/>
<dbReference type="KEGG" id="dfa:DFA_07500"/>
<dbReference type="Gene3D" id="3.40.50.970">
    <property type="match status" value="1"/>
</dbReference>
<evidence type="ECO:0000313" key="11">
    <source>
        <dbReference type="EMBL" id="EGG20376.1"/>
    </source>
</evidence>
<organism evidence="11 12">
    <name type="scientific">Cavenderia fasciculata</name>
    <name type="common">Slime mold</name>
    <name type="synonym">Dictyostelium fasciculatum</name>
    <dbReference type="NCBI Taxonomy" id="261658"/>
    <lineage>
        <taxon>Eukaryota</taxon>
        <taxon>Amoebozoa</taxon>
        <taxon>Evosea</taxon>
        <taxon>Eumycetozoa</taxon>
        <taxon>Dictyostelia</taxon>
        <taxon>Acytosteliales</taxon>
        <taxon>Cavenderiaceae</taxon>
        <taxon>Cavenderia</taxon>
    </lineage>
</organism>
<dbReference type="Proteomes" id="UP000007797">
    <property type="component" value="Unassembled WGS sequence"/>
</dbReference>
<evidence type="ECO:0000313" key="12">
    <source>
        <dbReference type="Proteomes" id="UP000007797"/>
    </source>
</evidence>
<comment type="catalytic activity">
    <reaction evidence="9">
        <text>N(6)-[(R)-lipoyl]-L-lysyl-[protein] + 3-methyl-2-oxobutanoate + H(+) = N(6)-[(R)-S(8)-2-methylpropanoyldihydrolipoyl]-L-lysyl-[protein] + CO2</text>
        <dbReference type="Rhea" id="RHEA:13457"/>
        <dbReference type="Rhea" id="RHEA-COMP:10474"/>
        <dbReference type="Rhea" id="RHEA-COMP:10497"/>
        <dbReference type="ChEBI" id="CHEBI:11851"/>
        <dbReference type="ChEBI" id="CHEBI:15378"/>
        <dbReference type="ChEBI" id="CHEBI:16526"/>
        <dbReference type="ChEBI" id="CHEBI:83099"/>
        <dbReference type="ChEBI" id="CHEBI:83142"/>
        <dbReference type="EC" id="1.2.4.4"/>
    </reaction>
</comment>
<evidence type="ECO:0000256" key="8">
    <source>
        <dbReference type="ARBA" id="ARBA00023128"/>
    </source>
</evidence>
<dbReference type="EC" id="1.2.4.4" evidence="9"/>
<dbReference type="RefSeq" id="XP_004367359.1">
    <property type="nucleotide sequence ID" value="XM_004367302.1"/>
</dbReference>